<dbReference type="AlphaFoldDB" id="A0A7W6H982"/>
<evidence type="ECO:0000313" key="2">
    <source>
        <dbReference type="Proteomes" id="UP000588647"/>
    </source>
</evidence>
<sequence>MQIVEVFLPLDTGRGRPIEPEIIEEIIDGLAVRFGGATAFTRAPADGLWKQDAAIQKDRIIVIEIMVDEIEDAWWKDYRAQLEA</sequence>
<organism evidence="1 2">
    <name type="scientific">Aurantimonas endophytica</name>
    <dbReference type="NCBI Taxonomy" id="1522175"/>
    <lineage>
        <taxon>Bacteria</taxon>
        <taxon>Pseudomonadati</taxon>
        <taxon>Pseudomonadota</taxon>
        <taxon>Alphaproteobacteria</taxon>
        <taxon>Hyphomicrobiales</taxon>
        <taxon>Aurantimonadaceae</taxon>
        <taxon>Aurantimonas</taxon>
    </lineage>
</organism>
<protein>
    <submittedName>
        <fullName evidence="1">Uncharacterized protein</fullName>
    </submittedName>
</protein>
<dbReference type="EMBL" id="JACIEM010000001">
    <property type="protein sequence ID" value="MBB4000954.1"/>
    <property type="molecule type" value="Genomic_DNA"/>
</dbReference>
<reference evidence="1 2" key="1">
    <citation type="submission" date="2020-08" db="EMBL/GenBank/DDBJ databases">
        <title>Genomic Encyclopedia of Type Strains, Phase IV (KMG-IV): sequencing the most valuable type-strain genomes for metagenomic binning, comparative biology and taxonomic classification.</title>
        <authorList>
            <person name="Goeker M."/>
        </authorList>
    </citation>
    <scope>NUCLEOTIDE SEQUENCE [LARGE SCALE GENOMIC DNA]</scope>
    <source>
        <strain evidence="1 2">DSM 103570</strain>
    </source>
</reference>
<evidence type="ECO:0000313" key="1">
    <source>
        <dbReference type="EMBL" id="MBB4000954.1"/>
    </source>
</evidence>
<name>A0A7W6H982_9HYPH</name>
<feature type="non-terminal residue" evidence="1">
    <location>
        <position position="84"/>
    </location>
</feature>
<dbReference type="Proteomes" id="UP000588647">
    <property type="component" value="Unassembled WGS sequence"/>
</dbReference>
<gene>
    <name evidence="1" type="ORF">GGR03_000001</name>
</gene>
<keyword evidence="2" id="KW-1185">Reference proteome</keyword>
<accession>A0A7W6H982</accession>
<comment type="caution">
    <text evidence="1">The sequence shown here is derived from an EMBL/GenBank/DDBJ whole genome shotgun (WGS) entry which is preliminary data.</text>
</comment>
<proteinExistence type="predicted"/>
<dbReference type="RefSeq" id="WP_183205172.1">
    <property type="nucleotide sequence ID" value="NZ_JACIEM010000001.1"/>
</dbReference>